<accession>A0A5A7PAP9</accession>
<evidence type="ECO:0000313" key="3">
    <source>
        <dbReference type="Proteomes" id="UP000325081"/>
    </source>
</evidence>
<keyword evidence="3" id="KW-1185">Reference proteome</keyword>
<evidence type="ECO:0000256" key="1">
    <source>
        <dbReference type="SAM" id="MobiDB-lite"/>
    </source>
</evidence>
<dbReference type="EMBL" id="BKCP01004224">
    <property type="protein sequence ID" value="GER29752.1"/>
    <property type="molecule type" value="Genomic_DNA"/>
</dbReference>
<dbReference type="PANTHER" id="PTHR35306:SF1">
    <property type="entry name" value="VQ DOMAIN-CONTAINING PROTEIN"/>
    <property type="match status" value="1"/>
</dbReference>
<dbReference type="PANTHER" id="PTHR35306">
    <property type="entry name" value="BNAA03G57290D PROTEIN"/>
    <property type="match status" value="1"/>
</dbReference>
<dbReference type="InterPro" id="IPR028322">
    <property type="entry name" value="PNRC-like_rgn"/>
</dbReference>
<dbReference type="Pfam" id="PF15365">
    <property type="entry name" value="PNRC"/>
    <property type="match status" value="1"/>
</dbReference>
<protein>
    <submittedName>
        <fullName evidence="2">Brassinosteroid signalling positive regulator family protein</fullName>
    </submittedName>
</protein>
<proteinExistence type="predicted"/>
<dbReference type="GO" id="GO:0016071">
    <property type="term" value="P:mRNA metabolic process"/>
    <property type="evidence" value="ECO:0007669"/>
    <property type="project" value="UniProtKB-ARBA"/>
</dbReference>
<dbReference type="OrthoDB" id="1921042at2759"/>
<gene>
    <name evidence="2" type="ORF">STAS_05647</name>
</gene>
<dbReference type="Proteomes" id="UP000325081">
    <property type="component" value="Unassembled WGS sequence"/>
</dbReference>
<feature type="region of interest" description="Disordered" evidence="1">
    <location>
        <begin position="204"/>
        <end position="234"/>
    </location>
</feature>
<evidence type="ECO:0000313" key="2">
    <source>
        <dbReference type="EMBL" id="GER29752.1"/>
    </source>
</evidence>
<sequence>MCVDLKKLRCYGSVARAIVATCMVDVQVGFSKVEVDLLRSWWLWRRSKLFWNHNQCYARNRGGYSSTKFGPFGSPPSGNFRGINCRTFQSEEGLLPTPSKAHISKTPFTEKAFATSFSPRTPSPCLNGSHKPSKGIVKSKTVDIPNIKFKLESSEGEFVFSERWAGPAYSNSPPPSSLPIPKFSLRPKRTVSLELPKAASEVNFHPIAKSAPASPTRERSPSPSGPFDFSDSGTETSLSLCDMFDLSDSGTEMSPLPCDPVDISVSATLTLRRILNLDDTDN</sequence>
<dbReference type="AlphaFoldDB" id="A0A5A7PAP9"/>
<feature type="compositionally biased region" description="Low complexity" evidence="1">
    <location>
        <begin position="221"/>
        <end position="233"/>
    </location>
</feature>
<organism evidence="2 3">
    <name type="scientific">Striga asiatica</name>
    <name type="common">Asiatic witchweed</name>
    <name type="synonym">Buchnera asiatica</name>
    <dbReference type="NCBI Taxonomy" id="4170"/>
    <lineage>
        <taxon>Eukaryota</taxon>
        <taxon>Viridiplantae</taxon>
        <taxon>Streptophyta</taxon>
        <taxon>Embryophyta</taxon>
        <taxon>Tracheophyta</taxon>
        <taxon>Spermatophyta</taxon>
        <taxon>Magnoliopsida</taxon>
        <taxon>eudicotyledons</taxon>
        <taxon>Gunneridae</taxon>
        <taxon>Pentapetalae</taxon>
        <taxon>asterids</taxon>
        <taxon>lamiids</taxon>
        <taxon>Lamiales</taxon>
        <taxon>Orobanchaceae</taxon>
        <taxon>Buchnereae</taxon>
        <taxon>Striga</taxon>
    </lineage>
</organism>
<reference evidence="3" key="1">
    <citation type="journal article" date="2019" name="Curr. Biol.">
        <title>Genome Sequence of Striga asiatica Provides Insight into the Evolution of Plant Parasitism.</title>
        <authorList>
            <person name="Yoshida S."/>
            <person name="Kim S."/>
            <person name="Wafula E.K."/>
            <person name="Tanskanen J."/>
            <person name="Kim Y.M."/>
            <person name="Honaas L."/>
            <person name="Yang Z."/>
            <person name="Spallek T."/>
            <person name="Conn C.E."/>
            <person name="Ichihashi Y."/>
            <person name="Cheong K."/>
            <person name="Cui S."/>
            <person name="Der J.P."/>
            <person name="Gundlach H."/>
            <person name="Jiao Y."/>
            <person name="Hori C."/>
            <person name="Ishida J.K."/>
            <person name="Kasahara H."/>
            <person name="Kiba T."/>
            <person name="Kim M.S."/>
            <person name="Koo N."/>
            <person name="Laohavisit A."/>
            <person name="Lee Y.H."/>
            <person name="Lumba S."/>
            <person name="McCourt P."/>
            <person name="Mortimer J.C."/>
            <person name="Mutuku J.M."/>
            <person name="Nomura T."/>
            <person name="Sasaki-Sekimoto Y."/>
            <person name="Seto Y."/>
            <person name="Wang Y."/>
            <person name="Wakatake T."/>
            <person name="Sakakibara H."/>
            <person name="Demura T."/>
            <person name="Yamaguchi S."/>
            <person name="Yoneyama K."/>
            <person name="Manabe R.I."/>
            <person name="Nelson D.C."/>
            <person name="Schulman A.H."/>
            <person name="Timko M.P."/>
            <person name="dePamphilis C.W."/>
            <person name="Choi D."/>
            <person name="Shirasu K."/>
        </authorList>
    </citation>
    <scope>NUCLEOTIDE SEQUENCE [LARGE SCALE GENOMIC DNA]</scope>
    <source>
        <strain evidence="3">cv. UVA1</strain>
    </source>
</reference>
<name>A0A5A7PAP9_STRAF</name>
<comment type="caution">
    <text evidence="2">The sequence shown here is derived from an EMBL/GenBank/DDBJ whole genome shotgun (WGS) entry which is preliminary data.</text>
</comment>